<dbReference type="SUPFAM" id="SSF55781">
    <property type="entry name" value="GAF domain-like"/>
    <property type="match status" value="2"/>
</dbReference>
<dbReference type="PROSITE" id="PS50109">
    <property type="entry name" value="HIS_KIN"/>
    <property type="match status" value="1"/>
</dbReference>
<evidence type="ECO:0000256" key="4">
    <source>
        <dbReference type="ARBA" id="ARBA00023015"/>
    </source>
</evidence>
<dbReference type="GO" id="GO:0009881">
    <property type="term" value="F:photoreceptor activity"/>
    <property type="evidence" value="ECO:0007669"/>
    <property type="project" value="UniProtKB-KW"/>
</dbReference>
<dbReference type="InterPro" id="IPR029016">
    <property type="entry name" value="GAF-like_dom_sf"/>
</dbReference>
<dbReference type="AlphaFoldDB" id="A0A0K0NQT3"/>
<dbReference type="EMBL" id="KT072031">
    <property type="protein sequence ID" value="AKN34543.1"/>
    <property type="molecule type" value="mRNA"/>
</dbReference>
<dbReference type="SUPFAM" id="SSF55874">
    <property type="entry name" value="ATPase domain of HSP90 chaperone/DNA topoisomerase II/histidine kinase"/>
    <property type="match status" value="2"/>
</dbReference>
<sequence>MADDPTRSRAKRRSVERPADTRGAGPSRIMEGHGETDTIGAPRESVGVGLQELSSSTLAVSRAQAVNTGTNNSNTDRKSPLASAGEPTNTQSQGRRTTSGLEEPQGVPGFVHGPNERFAWPLATQPYGAAGGGGGVVVDETTWNILAYSQNLSELLGNGPEDPDSSTLLGTDVRDLFTPAIKPHLDKAGKVKGDLELCNPIAMFSRVANAPFFGILHRVDAGLVIDLEPITADMQGLEQFRAGAAGALASHSLAASAISRLQSLPASDVASICEAVVEEVRNLTGYDRVMAYKFKNDGSGEVVAESVREDLEPYLGLHFPASDIPRPVQKMFLSSHMRIIPDAHAEMIKLVSQPNLPHPVTLSHSAVRGVLPCHRAYMANMGTRASFVMAVITRTPENAASSHTAGQGGGSANKRLWGLVVCHHMSPRTILYPLRAACKFIMQVFGLQLNTEMERRMNAEEKDMLRVQNILCDMLQRDMPMGAVVQQPTIMELITCDGAGLFYQDTFYGLGVALSEEDARAIVKWMHNEYADSSGLRTDCLLEVQCPVAERLRDTICGLAACRISDGDYLMWFRKPRERVLRWRGDRASILVHGDKLEETDKKNTFVEKVTGRSEEWKDRDLDVIHSLQLILHGSVQDGADPQSKAQIQMRLHQLRLNSVQELSIMANEMVRLVETAGAPIFAVEGSGRVTAWNARVARVTGIPFSDAVGKNLISELATPMSAETAKRMLMMALQGQDVANVELSLRRWRDGKSIADTLHLLVNTCATRNVHEEIVGVCFVGQDMTQHKRVLNRYACRQGDYTMVVHNPSPVIPPIFAIDPEGLVTEWNLNMVMLSGWNKEEVVGKLLLGVVFGSNPSAMCRFPDVQMAVTFEVALNRAFDLGQETQGMTFSFFPRANIQATDLRLSVSPRRDTNGNHFGVIFFIQHVSNELDEMMQMRAAAAKAVDAQTREVQYLRDQVVAPLETILDITRRMRKMPMRHDQLEFVETAWQCARQMEMALADNFEAVTDGKLTKYEMEFDVGSLVNTVISQTILRAKTRGLHVAQAMAPECKGLRVKGDRIRLQQVLSGFAECALQHTYAGWIEIGVGLPEGNPGQITATDTGCEDGESSDGEEMGTETPPQQDENVEEIQQAHRPPASTRRGKDGEVESREGGATRNPVEPSGSGLAGVGYGTGGSGPRTQRLLFRVAYSGQPIGKHLLHELLHDVSLDKRRAGLGLSLCRQMVQAMGGTIAYLTESKGLSFTADLVLPLGEDESGGSS</sequence>
<keyword evidence="2" id="KW-0716">Sensory transduction</keyword>
<dbReference type="GO" id="GO:0009584">
    <property type="term" value="P:detection of visible light"/>
    <property type="evidence" value="ECO:0007669"/>
    <property type="project" value="InterPro"/>
</dbReference>
<feature type="compositionally biased region" description="Polar residues" evidence="7">
    <location>
        <begin position="86"/>
        <end position="100"/>
    </location>
</feature>
<feature type="compositionally biased region" description="Basic and acidic residues" evidence="7">
    <location>
        <begin position="1143"/>
        <end position="1155"/>
    </location>
</feature>
<name>A0A0K0NQT3_9VIRI</name>
<feature type="compositionally biased region" description="Basic and acidic residues" evidence="7">
    <location>
        <begin position="1"/>
        <end position="20"/>
    </location>
</feature>
<evidence type="ECO:0000259" key="8">
    <source>
        <dbReference type="PROSITE" id="PS50046"/>
    </source>
</evidence>
<dbReference type="InterPro" id="IPR013654">
    <property type="entry name" value="PAS_2"/>
</dbReference>
<dbReference type="Pfam" id="PF08446">
    <property type="entry name" value="PAS_2"/>
    <property type="match status" value="1"/>
</dbReference>
<keyword evidence="6" id="KW-0675">Receptor</keyword>
<feature type="domain" description="PAS" evidence="10">
    <location>
        <begin position="798"/>
        <end position="849"/>
    </location>
</feature>
<dbReference type="Gene3D" id="3.30.450.40">
    <property type="match status" value="1"/>
</dbReference>
<organism evidence="11">
    <name type="scientific">Spirotaenia minuta</name>
    <dbReference type="NCBI Taxonomy" id="1408785"/>
    <lineage>
        <taxon>Eukaryota</taxon>
        <taxon>Viridiplantae</taxon>
        <taxon>Streptophyta</taxon>
        <taxon>Mesostigmatophyceae</taxon>
        <taxon>Spirotaenia</taxon>
    </lineage>
</organism>
<evidence type="ECO:0000256" key="3">
    <source>
        <dbReference type="ARBA" id="ARBA00022991"/>
    </source>
</evidence>
<dbReference type="Gene3D" id="3.30.565.10">
    <property type="entry name" value="Histidine kinase-like ATPase, C-terminal domain"/>
    <property type="match status" value="1"/>
</dbReference>
<dbReference type="SMART" id="SM00091">
    <property type="entry name" value="PAS"/>
    <property type="match status" value="2"/>
</dbReference>
<dbReference type="SMART" id="SM00387">
    <property type="entry name" value="HATPase_c"/>
    <property type="match status" value="1"/>
</dbReference>
<accession>A0A0K0NQT3</accession>
<feature type="domain" description="Histidine kinase" evidence="9">
    <location>
        <begin position="955"/>
        <end position="1252"/>
    </location>
</feature>
<dbReference type="InterPro" id="IPR013767">
    <property type="entry name" value="PAS_fold"/>
</dbReference>
<dbReference type="InterPro" id="IPR016132">
    <property type="entry name" value="Phyto_chromo_attachment"/>
</dbReference>
<dbReference type="NCBIfam" id="TIGR00229">
    <property type="entry name" value="sensory_box"/>
    <property type="match status" value="1"/>
</dbReference>
<dbReference type="InterPro" id="IPR003594">
    <property type="entry name" value="HATPase_dom"/>
</dbReference>
<dbReference type="InterPro" id="IPR013515">
    <property type="entry name" value="Phytochrome_cen-reg"/>
</dbReference>
<dbReference type="PANTHER" id="PTHR47876:SF3">
    <property type="entry name" value="PHYTOCHROME 1"/>
    <property type="match status" value="1"/>
</dbReference>
<feature type="non-terminal residue" evidence="11">
    <location>
        <position position="1261"/>
    </location>
</feature>
<dbReference type="Gene3D" id="3.30.450.270">
    <property type="match status" value="1"/>
</dbReference>
<evidence type="ECO:0000256" key="1">
    <source>
        <dbReference type="ARBA" id="ARBA00022543"/>
    </source>
</evidence>
<dbReference type="PRINTS" id="PR01033">
    <property type="entry name" value="PHYTOCHROME"/>
</dbReference>
<dbReference type="InterPro" id="IPR001294">
    <property type="entry name" value="Phytochrome"/>
</dbReference>
<feature type="non-terminal residue" evidence="11">
    <location>
        <position position="1"/>
    </location>
</feature>
<dbReference type="SUPFAM" id="SSF55785">
    <property type="entry name" value="PYP-like sensor domain (PAS domain)"/>
    <property type="match status" value="3"/>
</dbReference>
<protein>
    <submittedName>
        <fullName evidence="11">Phytochrome</fullName>
    </submittedName>
</protein>
<evidence type="ECO:0000259" key="9">
    <source>
        <dbReference type="PROSITE" id="PS50109"/>
    </source>
</evidence>
<reference evidence="11" key="2">
    <citation type="submission" date="2015-06" db="EMBL/GenBank/DDBJ databases">
        <authorList>
            <person name="Hoefler B.C."/>
            <person name="Straight P.D."/>
        </authorList>
    </citation>
    <scope>NUCLEOTIDE SEQUENCE</scope>
    <source>
        <strain evidence="11">NNHQ</strain>
    </source>
</reference>
<evidence type="ECO:0000313" key="11">
    <source>
        <dbReference type="EMBL" id="AKN34543.1"/>
    </source>
</evidence>
<dbReference type="InterPro" id="IPR003018">
    <property type="entry name" value="GAF"/>
</dbReference>
<dbReference type="Pfam" id="PF00360">
    <property type="entry name" value="PHY"/>
    <property type="match status" value="1"/>
</dbReference>
<dbReference type="InterPro" id="IPR036890">
    <property type="entry name" value="HATPase_C_sf"/>
</dbReference>
<dbReference type="PROSITE" id="PS50046">
    <property type="entry name" value="PHYTOCHROME_2"/>
    <property type="match status" value="1"/>
</dbReference>
<evidence type="ECO:0000259" key="10">
    <source>
        <dbReference type="PROSITE" id="PS50112"/>
    </source>
</evidence>
<evidence type="ECO:0000256" key="6">
    <source>
        <dbReference type="ARBA" id="ARBA00023170"/>
    </source>
</evidence>
<feature type="region of interest" description="Disordered" evidence="7">
    <location>
        <begin position="1"/>
        <end position="109"/>
    </location>
</feature>
<keyword evidence="5" id="KW-0804">Transcription</keyword>
<keyword evidence="3" id="KW-0157">Chromophore</keyword>
<feature type="compositionally biased region" description="Acidic residues" evidence="7">
    <location>
        <begin position="1104"/>
        <end position="1117"/>
    </location>
</feature>
<keyword evidence="1" id="KW-0600">Photoreceptor protein</keyword>
<gene>
    <name evidence="11" type="primary">2</name>
    <name evidence="11" type="synonym">PHY1</name>
</gene>
<evidence type="ECO:0000256" key="7">
    <source>
        <dbReference type="SAM" id="MobiDB-lite"/>
    </source>
</evidence>
<feature type="compositionally biased region" description="Polar residues" evidence="7">
    <location>
        <begin position="52"/>
        <end position="74"/>
    </location>
</feature>
<evidence type="ECO:0000256" key="5">
    <source>
        <dbReference type="ARBA" id="ARBA00023163"/>
    </source>
</evidence>
<feature type="domain" description="Phytochrome chromophore attachment site" evidence="8">
    <location>
        <begin position="268"/>
        <end position="443"/>
    </location>
</feature>
<dbReference type="InterPro" id="IPR005467">
    <property type="entry name" value="His_kinase_dom"/>
</dbReference>
<dbReference type="PANTHER" id="PTHR47876">
    <property type="entry name" value="OS08G0260000 PROTEIN"/>
    <property type="match status" value="1"/>
</dbReference>
<dbReference type="CDD" id="cd00130">
    <property type="entry name" value="PAS"/>
    <property type="match status" value="2"/>
</dbReference>
<dbReference type="InterPro" id="IPR000014">
    <property type="entry name" value="PAS"/>
</dbReference>
<keyword evidence="4" id="KW-0805">Transcription regulation</keyword>
<feature type="domain" description="PAS" evidence="10">
    <location>
        <begin position="666"/>
        <end position="737"/>
    </location>
</feature>
<dbReference type="SMART" id="SM00065">
    <property type="entry name" value="GAF"/>
    <property type="match status" value="1"/>
</dbReference>
<dbReference type="GO" id="GO:0006355">
    <property type="term" value="P:regulation of DNA-templated transcription"/>
    <property type="evidence" value="ECO:0007669"/>
    <property type="project" value="InterPro"/>
</dbReference>
<dbReference type="PROSITE" id="PS50112">
    <property type="entry name" value="PAS"/>
    <property type="match status" value="2"/>
</dbReference>
<proteinExistence type="evidence at transcript level"/>
<dbReference type="Pfam" id="PF01590">
    <property type="entry name" value="GAF"/>
    <property type="match status" value="1"/>
</dbReference>
<feature type="region of interest" description="Disordered" evidence="7">
    <location>
        <begin position="1094"/>
        <end position="1177"/>
    </location>
</feature>
<dbReference type="InterPro" id="IPR043150">
    <property type="entry name" value="Phytochrome_PHY_sf"/>
</dbReference>
<evidence type="ECO:0000256" key="2">
    <source>
        <dbReference type="ARBA" id="ARBA00022606"/>
    </source>
</evidence>
<dbReference type="InterPro" id="IPR035965">
    <property type="entry name" value="PAS-like_dom_sf"/>
</dbReference>
<feature type="compositionally biased region" description="Gly residues" evidence="7">
    <location>
        <begin position="1167"/>
        <end position="1177"/>
    </location>
</feature>
<dbReference type="Gene3D" id="3.30.450.20">
    <property type="entry name" value="PAS domain"/>
    <property type="match status" value="3"/>
</dbReference>
<dbReference type="FunFam" id="3.30.450.270:FF:000001">
    <property type="entry name" value="Phytochrome"/>
    <property type="match status" value="1"/>
</dbReference>
<reference evidence="11" key="1">
    <citation type="journal article" date="2015" name="Nat. Commun.">
        <title>Phytochrome diversity in green plants and the origin of canonical plant phytochromes.</title>
        <authorList>
            <person name="Li F.W."/>
            <person name="Melkonian M."/>
            <person name="Rothfels C.J."/>
            <person name="Villarreal J.C."/>
            <person name="Stevenson D.W."/>
            <person name="Graham S.W."/>
            <person name="Wong G.K."/>
            <person name="Pryer K.M."/>
            <person name="Mathews S."/>
        </authorList>
    </citation>
    <scope>NUCLEOTIDE SEQUENCE</scope>
    <source>
        <strain evidence="11">NNHQ</strain>
    </source>
</reference>
<dbReference type="Pfam" id="PF00989">
    <property type="entry name" value="PAS"/>
    <property type="match status" value="2"/>
</dbReference>